<accession>A0AAV4P8Q5</accession>
<name>A0AAV4P8Q5_CAEEX</name>
<dbReference type="EMBL" id="BPLR01021687">
    <property type="protein sequence ID" value="GIX92388.1"/>
    <property type="molecule type" value="Genomic_DNA"/>
</dbReference>
<dbReference type="AlphaFoldDB" id="A0AAV4P8Q5"/>
<sequence>MHKIEEIIHLLTEDKTRCMKKRKSISTPIRSRWLLASETTFVSWTGARSAPPKSSAGLRFPARGEKYISTSGSASILFAEMSPCAFEHLSNLLPLFMNANGFGKVEYFSETYSNEEELC</sequence>
<comment type="caution">
    <text evidence="1">The sequence shown here is derived from an EMBL/GenBank/DDBJ whole genome shotgun (WGS) entry which is preliminary data.</text>
</comment>
<proteinExistence type="predicted"/>
<dbReference type="Proteomes" id="UP001054945">
    <property type="component" value="Unassembled WGS sequence"/>
</dbReference>
<evidence type="ECO:0000313" key="1">
    <source>
        <dbReference type="EMBL" id="GIX92388.1"/>
    </source>
</evidence>
<reference evidence="1 2" key="1">
    <citation type="submission" date="2021-06" db="EMBL/GenBank/DDBJ databases">
        <title>Caerostris extrusa draft genome.</title>
        <authorList>
            <person name="Kono N."/>
            <person name="Arakawa K."/>
        </authorList>
    </citation>
    <scope>NUCLEOTIDE SEQUENCE [LARGE SCALE GENOMIC DNA]</scope>
</reference>
<organism evidence="1 2">
    <name type="scientific">Caerostris extrusa</name>
    <name type="common">Bark spider</name>
    <name type="synonym">Caerostris bankana</name>
    <dbReference type="NCBI Taxonomy" id="172846"/>
    <lineage>
        <taxon>Eukaryota</taxon>
        <taxon>Metazoa</taxon>
        <taxon>Ecdysozoa</taxon>
        <taxon>Arthropoda</taxon>
        <taxon>Chelicerata</taxon>
        <taxon>Arachnida</taxon>
        <taxon>Araneae</taxon>
        <taxon>Araneomorphae</taxon>
        <taxon>Entelegynae</taxon>
        <taxon>Araneoidea</taxon>
        <taxon>Araneidae</taxon>
        <taxon>Caerostris</taxon>
    </lineage>
</organism>
<keyword evidence="2" id="KW-1185">Reference proteome</keyword>
<protein>
    <submittedName>
        <fullName evidence="1">Uncharacterized protein</fullName>
    </submittedName>
</protein>
<gene>
    <name evidence="1" type="ORF">CEXT_305401</name>
</gene>
<evidence type="ECO:0000313" key="2">
    <source>
        <dbReference type="Proteomes" id="UP001054945"/>
    </source>
</evidence>